<dbReference type="Pfam" id="PF10163">
    <property type="entry name" value="EnY2"/>
    <property type="match status" value="1"/>
</dbReference>
<accession>A0A066WM36</accession>
<dbReference type="HOGENOM" id="CLU_134052_2_0_1"/>
<dbReference type="GeneID" id="25263923"/>
<protein>
    <recommendedName>
        <fullName evidence="3">Transcription and mRNA export factor SUS1</fullName>
    </recommendedName>
</protein>
<gene>
    <name evidence="1" type="ORF">K437DRAFT_254618</name>
</gene>
<keyword evidence="2" id="KW-1185">Reference proteome</keyword>
<dbReference type="GO" id="GO:0005643">
    <property type="term" value="C:nuclear pore"/>
    <property type="evidence" value="ECO:0007669"/>
    <property type="project" value="InterPro"/>
</dbReference>
<dbReference type="STRING" id="1037660.A0A066WM36"/>
<evidence type="ECO:0000313" key="2">
    <source>
        <dbReference type="Proteomes" id="UP000027361"/>
    </source>
</evidence>
<dbReference type="OrthoDB" id="6221744at2759"/>
<dbReference type="AlphaFoldDB" id="A0A066WM36"/>
<dbReference type="GO" id="GO:0003713">
    <property type="term" value="F:transcription coactivator activity"/>
    <property type="evidence" value="ECO:0007669"/>
    <property type="project" value="InterPro"/>
</dbReference>
<sequence>MSDPTTEEELLEALHQRMVITGTWDRLLHRMRSLLKGTTYEEELSAYALERAKCQEQPDVTALIQVLTPRARKAIPPAVKEAIMAQIMTFLHENLEVDA</sequence>
<proteinExistence type="predicted"/>
<organism evidence="1 2">
    <name type="scientific">Tilletiaria anomala (strain ATCC 24038 / CBS 436.72 / UBC 951)</name>
    <dbReference type="NCBI Taxonomy" id="1037660"/>
    <lineage>
        <taxon>Eukaryota</taxon>
        <taxon>Fungi</taxon>
        <taxon>Dikarya</taxon>
        <taxon>Basidiomycota</taxon>
        <taxon>Ustilaginomycotina</taxon>
        <taxon>Exobasidiomycetes</taxon>
        <taxon>Georgefischeriales</taxon>
        <taxon>Tilletiariaceae</taxon>
        <taxon>Tilletiaria</taxon>
    </lineage>
</organism>
<dbReference type="RefSeq" id="XP_013244917.1">
    <property type="nucleotide sequence ID" value="XM_013389463.1"/>
</dbReference>
<dbReference type="OMA" id="MIENGDW"/>
<dbReference type="EMBL" id="JMSN01000014">
    <property type="protein sequence ID" value="KDN52064.1"/>
    <property type="molecule type" value="Genomic_DNA"/>
</dbReference>
<dbReference type="Proteomes" id="UP000027361">
    <property type="component" value="Unassembled WGS sequence"/>
</dbReference>
<comment type="caution">
    <text evidence="1">The sequence shown here is derived from an EMBL/GenBank/DDBJ whole genome shotgun (WGS) entry which is preliminary data.</text>
</comment>
<evidence type="ECO:0000313" key="1">
    <source>
        <dbReference type="EMBL" id="KDN52064.1"/>
    </source>
</evidence>
<reference evidence="1 2" key="1">
    <citation type="submission" date="2014-05" db="EMBL/GenBank/DDBJ databases">
        <title>Draft genome sequence of a rare smut relative, Tilletiaria anomala UBC 951.</title>
        <authorList>
            <consortium name="DOE Joint Genome Institute"/>
            <person name="Toome M."/>
            <person name="Kuo A."/>
            <person name="Henrissat B."/>
            <person name="Lipzen A."/>
            <person name="Tritt A."/>
            <person name="Yoshinaga Y."/>
            <person name="Zane M."/>
            <person name="Barry K."/>
            <person name="Grigoriev I.V."/>
            <person name="Spatafora J.W."/>
            <person name="Aimea M.C."/>
        </authorList>
    </citation>
    <scope>NUCLEOTIDE SEQUENCE [LARGE SCALE GENOMIC DNA]</scope>
    <source>
        <strain evidence="1 2">UBC 951</strain>
    </source>
</reference>
<name>A0A066WM36_TILAU</name>
<dbReference type="PANTHER" id="PTHR12514">
    <property type="entry name" value="ENHANCER OF YELLOW 2 TRANSCRIPTION FACTOR"/>
    <property type="match status" value="1"/>
</dbReference>
<dbReference type="InParanoid" id="A0A066WM36"/>
<dbReference type="InterPro" id="IPR038212">
    <property type="entry name" value="TF_EnY2_sf"/>
</dbReference>
<dbReference type="InterPro" id="IPR018783">
    <property type="entry name" value="TF_ENY2"/>
</dbReference>
<evidence type="ECO:0008006" key="3">
    <source>
        <dbReference type="Google" id="ProtNLM"/>
    </source>
</evidence>
<dbReference type="Gene3D" id="1.10.246.140">
    <property type="match status" value="1"/>
</dbReference>
<dbReference type="GO" id="GO:0000124">
    <property type="term" value="C:SAGA complex"/>
    <property type="evidence" value="ECO:0007669"/>
    <property type="project" value="InterPro"/>
</dbReference>
<dbReference type="GO" id="GO:0006406">
    <property type="term" value="P:mRNA export from nucleus"/>
    <property type="evidence" value="ECO:0007669"/>
    <property type="project" value="InterPro"/>
</dbReference>